<keyword evidence="4" id="KW-0106">Calcium</keyword>
<evidence type="ECO:0000313" key="7">
    <source>
        <dbReference type="EMBL" id="KAK4536264.1"/>
    </source>
</evidence>
<dbReference type="EMBL" id="JANCYW010000008">
    <property type="protein sequence ID" value="KAK4536264.1"/>
    <property type="molecule type" value="Genomic_DNA"/>
</dbReference>
<evidence type="ECO:0000256" key="2">
    <source>
        <dbReference type="ARBA" id="ARBA00022694"/>
    </source>
</evidence>
<gene>
    <name evidence="7" type="ORF">CDCA_CDCA08G2289</name>
</gene>
<dbReference type="Gene3D" id="3.55.10.10">
    <property type="entry name" value="Archease domain"/>
    <property type="match status" value="1"/>
</dbReference>
<keyword evidence="8" id="KW-1185">Reference proteome</keyword>
<name>A0AAV9IVF0_CYACA</name>
<feature type="compositionally biased region" description="Basic and acidic residues" evidence="5">
    <location>
        <begin position="10"/>
        <end position="28"/>
    </location>
</feature>
<dbReference type="GO" id="GO:0046872">
    <property type="term" value="F:metal ion binding"/>
    <property type="evidence" value="ECO:0007669"/>
    <property type="project" value="UniProtKB-KW"/>
</dbReference>
<dbReference type="GO" id="GO:0006388">
    <property type="term" value="P:tRNA splicing, via endonucleolytic cleavage and ligation"/>
    <property type="evidence" value="ECO:0007669"/>
    <property type="project" value="TreeGrafter"/>
</dbReference>
<sequence length="240" mass="26377">MSEWRYASLPRREPPQKPNDRAGDDRSRGGSGHNWTPEKSSLRPRATEPEGRDATPAPPARALDARDGSHVVADAATRPRCWEYLDHTADVMVHAWSATLAGAMAACLLGVYGILTDVDKVECAADATVEWRAHGHDAASLLYNFLDEGLYRFHTDGWVGCRVQVLQLEASGTTTAEDAWRIAVRVHGEPFSLQKHEQGTEVKAITYSAMQILRDGVSVVDQSADVHAVGRYDVYVIVDI</sequence>
<organism evidence="7 8">
    <name type="scientific">Cyanidium caldarium</name>
    <name type="common">Red alga</name>
    <dbReference type="NCBI Taxonomy" id="2771"/>
    <lineage>
        <taxon>Eukaryota</taxon>
        <taxon>Rhodophyta</taxon>
        <taxon>Bangiophyceae</taxon>
        <taxon>Cyanidiales</taxon>
        <taxon>Cyanidiaceae</taxon>
        <taxon>Cyanidium</taxon>
    </lineage>
</organism>
<feature type="region of interest" description="Disordered" evidence="5">
    <location>
        <begin position="1"/>
        <end position="69"/>
    </location>
</feature>
<proteinExistence type="inferred from homology"/>
<dbReference type="PANTHER" id="PTHR12682:SF11">
    <property type="entry name" value="PROTEIN ARCHEASE"/>
    <property type="match status" value="1"/>
</dbReference>
<dbReference type="InterPro" id="IPR023572">
    <property type="entry name" value="Archease_dom"/>
</dbReference>
<accession>A0AAV9IVF0</accession>
<comment type="caution">
    <text evidence="7">The sequence shown here is derived from an EMBL/GenBank/DDBJ whole genome shotgun (WGS) entry which is preliminary data.</text>
</comment>
<keyword evidence="2" id="KW-0819">tRNA processing</keyword>
<dbReference type="InterPro" id="IPR036820">
    <property type="entry name" value="Archease_dom_sf"/>
</dbReference>
<evidence type="ECO:0000256" key="4">
    <source>
        <dbReference type="ARBA" id="ARBA00022837"/>
    </source>
</evidence>
<comment type="similarity">
    <text evidence="1">Belongs to the archease family.</text>
</comment>
<dbReference type="SUPFAM" id="SSF69819">
    <property type="entry name" value="MTH1598-like"/>
    <property type="match status" value="1"/>
</dbReference>
<dbReference type="Pfam" id="PF01951">
    <property type="entry name" value="Archease"/>
    <property type="match status" value="1"/>
</dbReference>
<evidence type="ECO:0000259" key="6">
    <source>
        <dbReference type="Pfam" id="PF01951"/>
    </source>
</evidence>
<keyword evidence="3" id="KW-0479">Metal-binding</keyword>
<evidence type="ECO:0000313" key="8">
    <source>
        <dbReference type="Proteomes" id="UP001301350"/>
    </source>
</evidence>
<evidence type="ECO:0000256" key="1">
    <source>
        <dbReference type="ARBA" id="ARBA00007963"/>
    </source>
</evidence>
<dbReference type="GO" id="GO:0072669">
    <property type="term" value="C:tRNA-splicing ligase complex"/>
    <property type="evidence" value="ECO:0007669"/>
    <property type="project" value="TreeGrafter"/>
</dbReference>
<evidence type="ECO:0000256" key="5">
    <source>
        <dbReference type="SAM" id="MobiDB-lite"/>
    </source>
</evidence>
<dbReference type="Proteomes" id="UP001301350">
    <property type="component" value="Unassembled WGS sequence"/>
</dbReference>
<protein>
    <recommendedName>
        <fullName evidence="6">Archease domain-containing protein</fullName>
    </recommendedName>
</protein>
<feature type="domain" description="Archease" evidence="6">
    <location>
        <begin position="82"/>
        <end position="240"/>
    </location>
</feature>
<reference evidence="7 8" key="1">
    <citation type="submission" date="2022-07" db="EMBL/GenBank/DDBJ databases">
        <title>Genome-wide signatures of adaptation to extreme environments.</title>
        <authorList>
            <person name="Cho C.H."/>
            <person name="Yoon H.S."/>
        </authorList>
    </citation>
    <scope>NUCLEOTIDE SEQUENCE [LARGE SCALE GENOMIC DNA]</scope>
    <source>
        <strain evidence="7 8">DBV 063 E5</strain>
    </source>
</reference>
<dbReference type="AlphaFoldDB" id="A0AAV9IVF0"/>
<dbReference type="InterPro" id="IPR002804">
    <property type="entry name" value="Archease"/>
</dbReference>
<evidence type="ECO:0000256" key="3">
    <source>
        <dbReference type="ARBA" id="ARBA00022723"/>
    </source>
</evidence>
<dbReference type="PANTHER" id="PTHR12682">
    <property type="entry name" value="ARCHEASE"/>
    <property type="match status" value="1"/>
</dbReference>